<evidence type="ECO:0000313" key="2">
    <source>
        <dbReference type="EMBL" id="GGG33765.1"/>
    </source>
</evidence>
<gene>
    <name evidence="2" type="ORF">GCM10007425_30570</name>
</gene>
<keyword evidence="1" id="KW-0175">Coiled coil</keyword>
<reference evidence="2" key="2">
    <citation type="submission" date="2020-09" db="EMBL/GenBank/DDBJ databases">
        <authorList>
            <person name="Sun Q."/>
            <person name="Zhou Y."/>
        </authorList>
    </citation>
    <scope>NUCLEOTIDE SEQUENCE</scope>
    <source>
        <strain evidence="2">CGMCC 1.15760</strain>
    </source>
</reference>
<sequence length="66" mass="7936">MNDIKKKLARMEQLKQQIRDSQEALDHYFGKQLISKLNLKYEDLNKEALDQIVLTLTTLYEDYHDH</sequence>
<evidence type="ECO:0000313" key="3">
    <source>
        <dbReference type="Proteomes" id="UP000616608"/>
    </source>
</evidence>
<keyword evidence="3" id="KW-1185">Reference proteome</keyword>
<feature type="coiled-coil region" evidence="1">
    <location>
        <begin position="1"/>
        <end position="31"/>
    </location>
</feature>
<comment type="caution">
    <text evidence="2">The sequence shown here is derived from an EMBL/GenBank/DDBJ whole genome shotgun (WGS) entry which is preliminary data.</text>
</comment>
<organism evidence="2 3">
    <name type="scientific">Lysinibacillus alkalisoli</name>
    <dbReference type="NCBI Taxonomy" id="1911548"/>
    <lineage>
        <taxon>Bacteria</taxon>
        <taxon>Bacillati</taxon>
        <taxon>Bacillota</taxon>
        <taxon>Bacilli</taxon>
        <taxon>Bacillales</taxon>
        <taxon>Bacillaceae</taxon>
        <taxon>Lysinibacillus</taxon>
    </lineage>
</organism>
<dbReference type="AlphaFoldDB" id="A0A917GB24"/>
<reference evidence="2" key="1">
    <citation type="journal article" date="2014" name="Int. J. Syst. Evol. Microbiol.">
        <title>Complete genome sequence of Corynebacterium casei LMG S-19264T (=DSM 44701T), isolated from a smear-ripened cheese.</title>
        <authorList>
            <consortium name="US DOE Joint Genome Institute (JGI-PGF)"/>
            <person name="Walter F."/>
            <person name="Albersmeier A."/>
            <person name="Kalinowski J."/>
            <person name="Ruckert C."/>
        </authorList>
    </citation>
    <scope>NUCLEOTIDE SEQUENCE</scope>
    <source>
        <strain evidence="2">CGMCC 1.15760</strain>
    </source>
</reference>
<name>A0A917GB24_9BACI</name>
<accession>A0A917GB24</accession>
<protein>
    <submittedName>
        <fullName evidence="2">Uncharacterized protein</fullName>
    </submittedName>
</protein>
<dbReference type="Proteomes" id="UP000616608">
    <property type="component" value="Unassembled WGS sequence"/>
</dbReference>
<dbReference type="EMBL" id="BMJT01000017">
    <property type="protein sequence ID" value="GGG33765.1"/>
    <property type="molecule type" value="Genomic_DNA"/>
</dbReference>
<dbReference type="RefSeq" id="WP_108307216.1">
    <property type="nucleotide sequence ID" value="NZ_BMJT01000017.1"/>
</dbReference>
<proteinExistence type="predicted"/>
<evidence type="ECO:0000256" key="1">
    <source>
        <dbReference type="SAM" id="Coils"/>
    </source>
</evidence>